<dbReference type="InterPro" id="IPR012309">
    <property type="entry name" value="DNA_ligase_ATP-dep_C"/>
</dbReference>
<evidence type="ECO:0000256" key="4">
    <source>
        <dbReference type="ARBA" id="ARBA00022679"/>
    </source>
</evidence>
<dbReference type="Gene3D" id="2.40.50.140">
    <property type="entry name" value="Nucleic acid-binding proteins"/>
    <property type="match status" value="1"/>
</dbReference>
<dbReference type="CDD" id="cd07906">
    <property type="entry name" value="Adenylation_DNA_ligase_LigD_LigC"/>
    <property type="match status" value="1"/>
</dbReference>
<evidence type="ECO:0000259" key="24">
    <source>
        <dbReference type="Pfam" id="PF13298"/>
    </source>
</evidence>
<evidence type="ECO:0000256" key="16">
    <source>
        <dbReference type="ARBA" id="ARBA00023204"/>
    </source>
</evidence>
<keyword evidence="15" id="KW-0233">DNA recombination</keyword>
<dbReference type="OrthoDB" id="9802472at2"/>
<comment type="cofactor">
    <cofactor evidence="1">
        <name>Mn(2+)</name>
        <dbReference type="ChEBI" id="CHEBI:29035"/>
    </cofactor>
</comment>
<dbReference type="InterPro" id="IPR014144">
    <property type="entry name" value="LigD_PE_domain"/>
</dbReference>
<dbReference type="GO" id="GO:0003677">
    <property type="term" value="F:DNA binding"/>
    <property type="evidence" value="ECO:0007669"/>
    <property type="project" value="UniProtKB-KW"/>
</dbReference>
<dbReference type="NCBIfam" id="TIGR02777">
    <property type="entry name" value="LigD_PE_dom"/>
    <property type="match status" value="1"/>
</dbReference>
<feature type="compositionally biased region" description="Polar residues" evidence="21">
    <location>
        <begin position="217"/>
        <end position="226"/>
    </location>
</feature>
<dbReference type="NCBIfam" id="TIGR02779">
    <property type="entry name" value="NHEJ_ligase_lig"/>
    <property type="match status" value="1"/>
</dbReference>
<dbReference type="PANTHER" id="PTHR42705:SF2">
    <property type="entry name" value="BIFUNCTIONAL NON-HOMOLOGOUS END JOINING PROTEIN LIGD"/>
    <property type="match status" value="1"/>
</dbReference>
<feature type="domain" description="DNA ligase D polymerase" evidence="25">
    <location>
        <begin position="628"/>
        <end position="881"/>
    </location>
</feature>
<evidence type="ECO:0000256" key="15">
    <source>
        <dbReference type="ARBA" id="ARBA00023172"/>
    </source>
</evidence>
<evidence type="ECO:0000256" key="3">
    <source>
        <dbReference type="ARBA" id="ARBA00022598"/>
    </source>
</evidence>
<keyword evidence="3 26" id="KW-0436">Ligase</keyword>
<dbReference type="InterPro" id="IPR012310">
    <property type="entry name" value="DNA_ligase_ATP-dep_cent"/>
</dbReference>
<feature type="compositionally biased region" description="Basic and acidic residues" evidence="21">
    <location>
        <begin position="191"/>
        <end position="212"/>
    </location>
</feature>
<dbReference type="SUPFAM" id="SSF50249">
    <property type="entry name" value="Nucleic acid-binding proteins"/>
    <property type="match status" value="1"/>
</dbReference>
<name>A0A517U1V7_9BACT</name>
<evidence type="ECO:0000256" key="8">
    <source>
        <dbReference type="ARBA" id="ARBA00022741"/>
    </source>
</evidence>
<evidence type="ECO:0000256" key="2">
    <source>
        <dbReference type="ARBA" id="ARBA00012727"/>
    </source>
</evidence>
<dbReference type="RefSeq" id="WP_145434314.1">
    <property type="nucleotide sequence ID" value="NZ_CP036339.1"/>
</dbReference>
<feature type="compositionally biased region" description="Polar residues" evidence="21">
    <location>
        <begin position="176"/>
        <end position="185"/>
    </location>
</feature>
<dbReference type="InterPro" id="IPR033651">
    <property type="entry name" value="PaeLigD_Pol-like"/>
</dbReference>
<dbReference type="CDD" id="cd04862">
    <property type="entry name" value="PaeLigD_Pol_like"/>
    <property type="match status" value="1"/>
</dbReference>
<dbReference type="InterPro" id="IPR052171">
    <property type="entry name" value="NHEJ_LigD"/>
</dbReference>
<keyword evidence="14" id="KW-0238">DNA-binding</keyword>
<evidence type="ECO:0000259" key="22">
    <source>
        <dbReference type="Pfam" id="PF01068"/>
    </source>
</evidence>
<feature type="compositionally biased region" description="Basic and acidic residues" evidence="21">
    <location>
        <begin position="1"/>
        <end position="20"/>
    </location>
</feature>
<keyword evidence="16" id="KW-0234">DNA repair</keyword>
<keyword evidence="9" id="KW-0227">DNA damage</keyword>
<evidence type="ECO:0000256" key="18">
    <source>
        <dbReference type="ARBA" id="ARBA00023268"/>
    </source>
</evidence>
<dbReference type="AlphaFoldDB" id="A0A517U1V7"/>
<evidence type="ECO:0000256" key="20">
    <source>
        <dbReference type="ARBA" id="ARBA00034003"/>
    </source>
</evidence>
<dbReference type="GO" id="GO:0006281">
    <property type="term" value="P:DNA repair"/>
    <property type="evidence" value="ECO:0007669"/>
    <property type="project" value="UniProtKB-KW"/>
</dbReference>
<dbReference type="InterPro" id="IPR014143">
    <property type="entry name" value="NHEJ_ligase_prk"/>
</dbReference>
<keyword evidence="8" id="KW-0547">Nucleotide-binding</keyword>
<dbReference type="Pfam" id="PF01068">
    <property type="entry name" value="DNA_ligase_A_M"/>
    <property type="match status" value="1"/>
</dbReference>
<keyword evidence="10" id="KW-0378">Hydrolase</keyword>
<keyword evidence="11" id="KW-0269">Exonuclease</keyword>
<sequence length="900" mass="99066">MSLVEYKRKRDFKRTPEPAGKRKASRGELLFVVQKHDASRLHYDFRLELDGTLKSWAVPKGPSLDPAVKSLAVRVEDHPLDYADFEGIIPAGEYGGGTVMLWDQGTWESEGDGDAIAQWRAGKLKFTLHGQKLKGSWALVRMGGRAGESGKNWLLVKHNDRYAKATDDFDVREQKQNSVVSNRTMEQIADASERVWGSKKDNAPKGKKDSAKKTRRMTSAESQAMSSPAAGSKSAGTSKPLTPAQIAKIPGAKKKGLPKEFQPQLATLVTRAPEGPDWIHELKFDGYRVLARVAAGKVQLITRNGHDWSHRFPSVVAAVKELPLASGIIDGEIVALNEQGVSDFQQLQNQLRRGDDRALAYYAFDLPFAQGYDLTGVGLLDRKRVLQSYVPDDASGVVRFSDHIAGSGETVWNQACGGGLEGIVCKRADGRYASGRGPGWVKVKCTRRQEFVIGGFSKPEGSRTGFGALLLGYYRGDELVYAGRVGAGFTHQSLRDVHRALLKRKRKTPAYDQPPTGADARGVTWVSPELVAEVAFTEWTDDGLLRHPSFQGLREDKSPKSIVREEPTLAIAGKITRMKRSTGKVNSKTIASRPQHPSARGRTSDEPIVAGVAISHPDRVVFPDCGVTKLDLARYYEQVADAILPHVVGRPLTLVRCPAGQSGKCFYQKHLTDSMPDTVHGVNVKENDGVDVYVAVDDLAGLISLVQLGVLEFHPWPAREDNVERPDRLVFDLDPDEQVSWSSVKQAAAEVRDCLKALGLESFLRTSGGKGLHVVAPIERRSDWDEVKSFAHGVADLIVRTAPDRYVSNMSKAKRRGKIFVDYLRNQRGATAVASYSTRARNGAPVATPLAWEELAKLASANAFTIENVPERLRRLRHDPWEGFASTRQSITAKARKLLQ</sequence>
<dbReference type="Gene3D" id="3.90.920.10">
    <property type="entry name" value="DNA primase, PRIM domain"/>
    <property type="match status" value="1"/>
</dbReference>
<evidence type="ECO:0000256" key="17">
    <source>
        <dbReference type="ARBA" id="ARBA00023211"/>
    </source>
</evidence>
<feature type="domain" description="DNA ligase D 3'-phosphoesterase" evidence="24">
    <location>
        <begin position="34"/>
        <end position="141"/>
    </location>
</feature>
<dbReference type="InterPro" id="IPR014145">
    <property type="entry name" value="LigD_pol_dom"/>
</dbReference>
<evidence type="ECO:0000256" key="1">
    <source>
        <dbReference type="ARBA" id="ARBA00001936"/>
    </source>
</evidence>
<dbReference type="GO" id="GO:0005524">
    <property type="term" value="F:ATP binding"/>
    <property type="evidence" value="ECO:0007669"/>
    <property type="project" value="UniProtKB-KW"/>
</dbReference>
<feature type="region of interest" description="Disordered" evidence="21">
    <location>
        <begin position="167"/>
        <end position="242"/>
    </location>
</feature>
<keyword evidence="27" id="KW-1185">Reference proteome</keyword>
<accession>A0A517U1V7</accession>
<dbReference type="KEGG" id="llh:I41_37950"/>
<keyword evidence="17" id="KW-0464">Manganese</keyword>
<feature type="domain" description="DNA ligase ATP-dependent C-terminal" evidence="23">
    <location>
        <begin position="463"/>
        <end position="557"/>
    </location>
</feature>
<comment type="catalytic activity">
    <reaction evidence="20">
        <text>ATP + (deoxyribonucleotide)n-3'-hydroxyl + 5'-phospho-(deoxyribonucleotide)m = (deoxyribonucleotide)n+m + AMP + diphosphate.</text>
        <dbReference type="EC" id="6.5.1.1"/>
    </reaction>
</comment>
<keyword evidence="6" id="KW-0540">Nuclease</keyword>
<dbReference type="Proteomes" id="UP000317909">
    <property type="component" value="Chromosome"/>
</dbReference>
<evidence type="ECO:0000256" key="13">
    <source>
        <dbReference type="ARBA" id="ARBA00022932"/>
    </source>
</evidence>
<gene>
    <name evidence="26" type="primary">ykoU</name>
    <name evidence="26" type="ORF">I41_37950</name>
</gene>
<dbReference type="Pfam" id="PF21686">
    <property type="entry name" value="LigD_Prim-Pol"/>
    <property type="match status" value="1"/>
</dbReference>
<reference evidence="26 27" key="1">
    <citation type="submission" date="2019-02" db="EMBL/GenBank/DDBJ databases">
        <title>Deep-cultivation of Planctomycetes and their phenomic and genomic characterization uncovers novel biology.</title>
        <authorList>
            <person name="Wiegand S."/>
            <person name="Jogler M."/>
            <person name="Boedeker C."/>
            <person name="Pinto D."/>
            <person name="Vollmers J."/>
            <person name="Rivas-Marin E."/>
            <person name="Kohn T."/>
            <person name="Peeters S.H."/>
            <person name="Heuer A."/>
            <person name="Rast P."/>
            <person name="Oberbeckmann S."/>
            <person name="Bunk B."/>
            <person name="Jeske O."/>
            <person name="Meyerdierks A."/>
            <person name="Storesund J.E."/>
            <person name="Kallscheuer N."/>
            <person name="Luecker S."/>
            <person name="Lage O.M."/>
            <person name="Pohl T."/>
            <person name="Merkel B.J."/>
            <person name="Hornburger P."/>
            <person name="Mueller R.-W."/>
            <person name="Bruemmer F."/>
            <person name="Labrenz M."/>
            <person name="Spormann A.M."/>
            <person name="Op den Camp H."/>
            <person name="Overmann J."/>
            <person name="Amann R."/>
            <person name="Jetten M.S.M."/>
            <person name="Mascher T."/>
            <person name="Medema M.H."/>
            <person name="Devos D.P."/>
            <person name="Kaster A.-K."/>
            <person name="Ovreas L."/>
            <person name="Rohde M."/>
            <person name="Galperin M.Y."/>
            <person name="Jogler C."/>
        </authorList>
    </citation>
    <scope>NUCLEOTIDE SEQUENCE [LARGE SCALE GENOMIC DNA]</scope>
    <source>
        <strain evidence="26 27">I41</strain>
    </source>
</reference>
<dbReference type="EC" id="6.5.1.1" evidence="2"/>
<dbReference type="GO" id="GO:0003887">
    <property type="term" value="F:DNA-directed DNA polymerase activity"/>
    <property type="evidence" value="ECO:0007669"/>
    <property type="project" value="UniProtKB-KW"/>
</dbReference>
<evidence type="ECO:0000256" key="7">
    <source>
        <dbReference type="ARBA" id="ARBA00022723"/>
    </source>
</evidence>
<evidence type="ECO:0000256" key="14">
    <source>
        <dbReference type="ARBA" id="ARBA00023125"/>
    </source>
</evidence>
<dbReference type="NCBIfam" id="TIGR02776">
    <property type="entry name" value="NHEJ_ligase_prk"/>
    <property type="match status" value="1"/>
</dbReference>
<evidence type="ECO:0000256" key="5">
    <source>
        <dbReference type="ARBA" id="ARBA00022695"/>
    </source>
</evidence>
<dbReference type="Pfam" id="PF04679">
    <property type="entry name" value="DNA_ligase_A_C"/>
    <property type="match status" value="1"/>
</dbReference>
<dbReference type="NCBIfam" id="NF004628">
    <property type="entry name" value="PRK05972.1"/>
    <property type="match status" value="1"/>
</dbReference>
<evidence type="ECO:0000259" key="25">
    <source>
        <dbReference type="Pfam" id="PF21686"/>
    </source>
</evidence>
<dbReference type="InterPro" id="IPR014146">
    <property type="entry name" value="LigD_ligase_dom"/>
</dbReference>
<dbReference type="NCBIfam" id="TIGR02778">
    <property type="entry name" value="ligD_pol"/>
    <property type="match status" value="1"/>
</dbReference>
<feature type="compositionally biased region" description="Polar residues" evidence="21">
    <location>
        <begin position="583"/>
        <end position="592"/>
    </location>
</feature>
<dbReference type="GO" id="GO:0003910">
    <property type="term" value="F:DNA ligase (ATP) activity"/>
    <property type="evidence" value="ECO:0007669"/>
    <property type="project" value="UniProtKB-EC"/>
</dbReference>
<dbReference type="Gene3D" id="3.30.1490.70">
    <property type="match status" value="1"/>
</dbReference>
<protein>
    <recommendedName>
        <fullName evidence="2">DNA ligase (ATP)</fullName>
        <ecNumber evidence="2">6.5.1.1</ecNumber>
    </recommendedName>
    <alternativeName>
        <fullName evidence="19">NHEJ DNA polymerase</fullName>
    </alternativeName>
</protein>
<dbReference type="InterPro" id="IPR012340">
    <property type="entry name" value="NA-bd_OB-fold"/>
</dbReference>
<feature type="domain" description="ATP-dependent DNA ligase family profile" evidence="22">
    <location>
        <begin position="274"/>
        <end position="444"/>
    </location>
</feature>
<dbReference type="CDD" id="cd07971">
    <property type="entry name" value="OBF_DNA_ligase_LigD"/>
    <property type="match status" value="1"/>
</dbReference>
<evidence type="ECO:0000313" key="26">
    <source>
        <dbReference type="EMBL" id="QDT74598.1"/>
    </source>
</evidence>
<evidence type="ECO:0000256" key="12">
    <source>
        <dbReference type="ARBA" id="ARBA00022840"/>
    </source>
</evidence>
<dbReference type="Pfam" id="PF13298">
    <property type="entry name" value="LigD_N"/>
    <property type="match status" value="1"/>
</dbReference>
<evidence type="ECO:0000313" key="27">
    <source>
        <dbReference type="Proteomes" id="UP000317909"/>
    </source>
</evidence>
<dbReference type="SUPFAM" id="SSF56091">
    <property type="entry name" value="DNA ligase/mRNA capping enzyme, catalytic domain"/>
    <property type="match status" value="1"/>
</dbReference>
<dbReference type="GO" id="GO:0004527">
    <property type="term" value="F:exonuclease activity"/>
    <property type="evidence" value="ECO:0007669"/>
    <property type="project" value="UniProtKB-KW"/>
</dbReference>
<dbReference type="PANTHER" id="PTHR42705">
    <property type="entry name" value="BIFUNCTIONAL NON-HOMOLOGOUS END JOINING PROTEIN LIGD"/>
    <property type="match status" value="1"/>
</dbReference>
<dbReference type="Gene3D" id="3.30.470.30">
    <property type="entry name" value="DNA ligase/mRNA capping enzyme"/>
    <property type="match status" value="1"/>
</dbReference>
<evidence type="ECO:0000256" key="10">
    <source>
        <dbReference type="ARBA" id="ARBA00022801"/>
    </source>
</evidence>
<evidence type="ECO:0000256" key="11">
    <source>
        <dbReference type="ARBA" id="ARBA00022839"/>
    </source>
</evidence>
<proteinExistence type="predicted"/>
<keyword evidence="5" id="KW-0548">Nucleotidyltransferase</keyword>
<dbReference type="EMBL" id="CP036339">
    <property type="protein sequence ID" value="QDT74598.1"/>
    <property type="molecule type" value="Genomic_DNA"/>
</dbReference>
<evidence type="ECO:0000259" key="23">
    <source>
        <dbReference type="Pfam" id="PF04679"/>
    </source>
</evidence>
<keyword evidence="13" id="KW-0239">DNA-directed DNA polymerase</keyword>
<keyword evidence="7" id="KW-0479">Metal-binding</keyword>
<evidence type="ECO:0000256" key="19">
    <source>
        <dbReference type="ARBA" id="ARBA00029943"/>
    </source>
</evidence>
<evidence type="ECO:0000256" key="6">
    <source>
        <dbReference type="ARBA" id="ARBA00022722"/>
    </source>
</evidence>
<evidence type="ECO:0000256" key="21">
    <source>
        <dbReference type="SAM" id="MobiDB-lite"/>
    </source>
</evidence>
<feature type="region of interest" description="Disordered" evidence="21">
    <location>
        <begin position="582"/>
        <end position="604"/>
    </location>
</feature>
<keyword evidence="18" id="KW-0511">Multifunctional enzyme</keyword>
<keyword evidence="12" id="KW-0067">ATP-binding</keyword>
<dbReference type="GO" id="GO:0006310">
    <property type="term" value="P:DNA recombination"/>
    <property type="evidence" value="ECO:0007669"/>
    <property type="project" value="UniProtKB-KW"/>
</dbReference>
<dbReference type="GO" id="GO:0046872">
    <property type="term" value="F:metal ion binding"/>
    <property type="evidence" value="ECO:0007669"/>
    <property type="project" value="UniProtKB-KW"/>
</dbReference>
<evidence type="ECO:0000256" key="9">
    <source>
        <dbReference type="ARBA" id="ARBA00022763"/>
    </source>
</evidence>
<keyword evidence="4" id="KW-0808">Transferase</keyword>
<feature type="region of interest" description="Disordered" evidence="21">
    <location>
        <begin position="1"/>
        <end position="21"/>
    </location>
</feature>
<organism evidence="26 27">
    <name type="scientific">Lacipirellula limnantheis</name>
    <dbReference type="NCBI Taxonomy" id="2528024"/>
    <lineage>
        <taxon>Bacteria</taxon>
        <taxon>Pseudomonadati</taxon>
        <taxon>Planctomycetota</taxon>
        <taxon>Planctomycetia</taxon>
        <taxon>Pirellulales</taxon>
        <taxon>Lacipirellulaceae</taxon>
        <taxon>Lacipirellula</taxon>
    </lineage>
</organism>